<keyword evidence="3" id="KW-0479">Metal-binding</keyword>
<dbReference type="InterPro" id="IPR012798">
    <property type="entry name" value="Cbl_synth_CobG-like"/>
</dbReference>
<dbReference type="PROSITE" id="PS00365">
    <property type="entry name" value="NIR_SIR"/>
    <property type="match status" value="1"/>
</dbReference>
<keyword evidence="4 9" id="KW-0560">Oxidoreductase</keyword>
<sequence>MQSTTAICPSLFNATTAQDGILSRIRLPAGLITSTQCEALLQVVNQFGNGEIQITNRANLQIRTSQALPEEVLLDFQDYGLASSTQSTDGLRNMMASPSAGIDAHAKINTIPLFKAWNFYLLQHPELAILSNKFSVCFDGGEAIRVSDRPNDICLVAVEVNQEIYFDLYLGLGDRGDSPASVGVLIPQNQVLEVLAALTEVYREYTQQQLEQKTYSRSRPPRLRELLHDWGVEKYLDLVEEKLRSPLPPLKRGALDNLNNKNKVPLFKGDAEGRGITPLNEVISSHLERESFQHLGIHSQKQSGLFYIGVVVPLGRLTSQQLTGLSNLAKQYGCGALRLTPWQNLLITDIAEADLEQVTQEILNLGLYISANHPYAAIAACSGYKGCKSAHTDTQSDAKKIATYLESCIQLDQPINIHVSGCEKSCAQHQPSDIAVVGMGGTNTETYRVYVGDGDSNFGREIYTEYDAKNLPALIEQLLQKYQNQRRDSTQTFREFVNN</sequence>
<dbReference type="InterPro" id="IPR036136">
    <property type="entry name" value="Nit/Sulf_reduc_fer-like_dom_sf"/>
</dbReference>
<accession>A0ABR8C7T3</accession>
<keyword evidence="1" id="KW-0004">4Fe-4S</keyword>
<evidence type="ECO:0000256" key="5">
    <source>
        <dbReference type="ARBA" id="ARBA00023004"/>
    </source>
</evidence>
<dbReference type="PANTHER" id="PTHR32439:SF9">
    <property type="entry name" value="BLR3264 PROTEIN"/>
    <property type="match status" value="1"/>
</dbReference>
<evidence type="ECO:0000313" key="9">
    <source>
        <dbReference type="EMBL" id="MBD2316125.1"/>
    </source>
</evidence>
<dbReference type="InterPro" id="IPR005117">
    <property type="entry name" value="NiRdtase/SiRdtase_haem-b_fer"/>
</dbReference>
<dbReference type="SUPFAM" id="SSF56014">
    <property type="entry name" value="Nitrite and sulphite reductase 4Fe-4S domain-like"/>
    <property type="match status" value="2"/>
</dbReference>
<dbReference type="GO" id="GO:0043818">
    <property type="term" value="F:precorrin-3B synthase activity"/>
    <property type="evidence" value="ECO:0007669"/>
    <property type="project" value="UniProtKB-EC"/>
</dbReference>
<dbReference type="Proteomes" id="UP000618445">
    <property type="component" value="Unassembled WGS sequence"/>
</dbReference>
<feature type="domain" description="Nitrite/sulphite reductase 4Fe-4S" evidence="7">
    <location>
        <begin position="88"/>
        <end position="244"/>
    </location>
</feature>
<dbReference type="InterPro" id="IPR045854">
    <property type="entry name" value="NO2/SO3_Rdtase_4Fe4S_sf"/>
</dbReference>
<dbReference type="Pfam" id="PF03460">
    <property type="entry name" value="NIR_SIR_ferr"/>
    <property type="match status" value="2"/>
</dbReference>
<evidence type="ECO:0000256" key="3">
    <source>
        <dbReference type="ARBA" id="ARBA00022723"/>
    </source>
</evidence>
<dbReference type="EMBL" id="JACJQY010000005">
    <property type="protein sequence ID" value="MBD2316125.1"/>
    <property type="molecule type" value="Genomic_DNA"/>
</dbReference>
<dbReference type="InterPro" id="IPR051329">
    <property type="entry name" value="NIR_SIR_4Fe-4S"/>
</dbReference>
<feature type="domain" description="Nitrite/Sulfite reductase ferredoxin-like" evidence="8">
    <location>
        <begin position="20"/>
        <end position="64"/>
    </location>
</feature>
<protein>
    <submittedName>
        <fullName evidence="9">Precorrin-3B synthase</fullName>
        <ecNumber evidence="9">1.14.13.83</ecNumber>
    </submittedName>
</protein>
<organism evidence="9 10">
    <name type="scientific">Phormidium tenue FACHB-1050</name>
    <dbReference type="NCBI Taxonomy" id="2692857"/>
    <lineage>
        <taxon>Bacteria</taxon>
        <taxon>Bacillati</taxon>
        <taxon>Cyanobacteriota</taxon>
        <taxon>Cyanophyceae</taxon>
        <taxon>Oscillatoriophycideae</taxon>
        <taxon>Oscillatoriales</taxon>
        <taxon>Oscillatoriaceae</taxon>
        <taxon>Phormidium</taxon>
    </lineage>
</organism>
<keyword evidence="5" id="KW-0408">Iron</keyword>
<name>A0ABR8C7T3_9CYAN</name>
<feature type="domain" description="Nitrite/sulphite reductase 4Fe-4S" evidence="7">
    <location>
        <begin position="378"/>
        <end position="483"/>
    </location>
</feature>
<dbReference type="InterPro" id="IPR006066">
    <property type="entry name" value="NO2/SO3_Rdtase_FeS/sirohaem_BS"/>
</dbReference>
<dbReference type="Gene3D" id="3.90.480.10">
    <property type="entry name" value="Sulfite Reductase Hemoprotein,Domain 2"/>
    <property type="match status" value="1"/>
</dbReference>
<dbReference type="EC" id="1.14.13.83" evidence="9"/>
<evidence type="ECO:0000259" key="7">
    <source>
        <dbReference type="Pfam" id="PF01077"/>
    </source>
</evidence>
<proteinExistence type="predicted"/>
<evidence type="ECO:0000313" key="10">
    <source>
        <dbReference type="Proteomes" id="UP000618445"/>
    </source>
</evidence>
<gene>
    <name evidence="9" type="primary">cobG</name>
    <name evidence="9" type="ORF">H6G05_04590</name>
</gene>
<evidence type="ECO:0000256" key="2">
    <source>
        <dbReference type="ARBA" id="ARBA00022617"/>
    </source>
</evidence>
<dbReference type="Gene3D" id="3.30.413.10">
    <property type="entry name" value="Sulfite Reductase Hemoprotein, domain 1"/>
    <property type="match status" value="2"/>
</dbReference>
<evidence type="ECO:0000256" key="6">
    <source>
        <dbReference type="ARBA" id="ARBA00023014"/>
    </source>
</evidence>
<dbReference type="SUPFAM" id="SSF55124">
    <property type="entry name" value="Nitrite/Sulfite reductase N-terminal domain-like"/>
    <property type="match status" value="2"/>
</dbReference>
<comment type="caution">
    <text evidence="9">The sequence shown here is derived from an EMBL/GenBank/DDBJ whole genome shotgun (WGS) entry which is preliminary data.</text>
</comment>
<evidence type="ECO:0000256" key="1">
    <source>
        <dbReference type="ARBA" id="ARBA00022485"/>
    </source>
</evidence>
<dbReference type="NCBIfam" id="TIGR02435">
    <property type="entry name" value="CobG"/>
    <property type="match status" value="1"/>
</dbReference>
<evidence type="ECO:0000256" key="4">
    <source>
        <dbReference type="ARBA" id="ARBA00023002"/>
    </source>
</evidence>
<keyword evidence="6" id="KW-0411">Iron-sulfur</keyword>
<keyword evidence="2" id="KW-0349">Heme</keyword>
<feature type="domain" description="Nitrite/Sulfite reductase ferredoxin-like" evidence="8">
    <location>
        <begin position="298"/>
        <end position="363"/>
    </location>
</feature>
<dbReference type="Pfam" id="PF01077">
    <property type="entry name" value="NIR_SIR"/>
    <property type="match status" value="2"/>
</dbReference>
<dbReference type="InterPro" id="IPR006067">
    <property type="entry name" value="NO2/SO3_Rdtase_4Fe4S_dom"/>
</dbReference>
<evidence type="ECO:0000259" key="8">
    <source>
        <dbReference type="Pfam" id="PF03460"/>
    </source>
</evidence>
<reference evidence="9 10" key="1">
    <citation type="journal article" date="2020" name="ISME J.">
        <title>Comparative genomics reveals insights into cyanobacterial evolution and habitat adaptation.</title>
        <authorList>
            <person name="Chen M.Y."/>
            <person name="Teng W.K."/>
            <person name="Zhao L."/>
            <person name="Hu C.X."/>
            <person name="Zhou Y.K."/>
            <person name="Han B.P."/>
            <person name="Song L.R."/>
            <person name="Shu W.S."/>
        </authorList>
    </citation>
    <scope>NUCLEOTIDE SEQUENCE [LARGE SCALE GENOMIC DNA]</scope>
    <source>
        <strain evidence="9 10">FACHB-1050</strain>
    </source>
</reference>
<dbReference type="RefSeq" id="WP_190576716.1">
    <property type="nucleotide sequence ID" value="NZ_CAWPQU010000045.1"/>
</dbReference>
<dbReference type="PANTHER" id="PTHR32439">
    <property type="entry name" value="FERREDOXIN--NITRITE REDUCTASE, CHLOROPLASTIC"/>
    <property type="match status" value="1"/>
</dbReference>
<keyword evidence="10" id="KW-1185">Reference proteome</keyword>